<keyword evidence="4" id="KW-0472">Membrane</keyword>
<dbReference type="OrthoDB" id="9811798at2"/>
<evidence type="ECO:0000256" key="5">
    <source>
        <dbReference type="RuleBase" id="RU000320"/>
    </source>
</evidence>
<dbReference type="GO" id="GO:0003954">
    <property type="term" value="F:NADH dehydrogenase activity"/>
    <property type="evidence" value="ECO:0007669"/>
    <property type="project" value="TreeGrafter"/>
</dbReference>
<protein>
    <submittedName>
        <fullName evidence="6">NADH-quinone oxidoreductase subunit L</fullName>
    </submittedName>
</protein>
<dbReference type="Gene3D" id="1.20.5.2700">
    <property type="match status" value="1"/>
</dbReference>
<evidence type="ECO:0000313" key="6">
    <source>
        <dbReference type="EMBL" id="THJ64810.1"/>
    </source>
</evidence>
<dbReference type="GO" id="GO:0012505">
    <property type="term" value="C:endomembrane system"/>
    <property type="evidence" value="ECO:0007669"/>
    <property type="project" value="UniProtKB-SubCell"/>
</dbReference>
<dbReference type="Pfam" id="PF00361">
    <property type="entry name" value="Proton_antipo_M"/>
    <property type="match status" value="1"/>
</dbReference>
<accession>A0A4S5E0K5</accession>
<dbReference type="PANTHER" id="PTHR42829:SF2">
    <property type="entry name" value="NADH-UBIQUINONE OXIDOREDUCTASE CHAIN 5"/>
    <property type="match status" value="1"/>
</dbReference>
<evidence type="ECO:0000313" key="7">
    <source>
        <dbReference type="Proteomes" id="UP000305233"/>
    </source>
</evidence>
<name>A0A4S5E0K5_9MICC</name>
<dbReference type="PANTHER" id="PTHR42829">
    <property type="entry name" value="NADH-UBIQUINONE OXIDOREDUCTASE CHAIN 5"/>
    <property type="match status" value="1"/>
</dbReference>
<dbReference type="GO" id="GO:0016020">
    <property type="term" value="C:membrane"/>
    <property type="evidence" value="ECO:0007669"/>
    <property type="project" value="UniProtKB-SubCell"/>
</dbReference>
<gene>
    <name evidence="6" type="ORF">E8P82_14045</name>
</gene>
<evidence type="ECO:0000256" key="4">
    <source>
        <dbReference type="ARBA" id="ARBA00023136"/>
    </source>
</evidence>
<comment type="caution">
    <text evidence="6">The sequence shown here is derived from an EMBL/GenBank/DDBJ whole genome shotgun (WGS) entry which is preliminary data.</text>
</comment>
<keyword evidence="3" id="KW-1133">Transmembrane helix</keyword>
<sequence length="643" mass="65420">MSALLWIVIGLPAVAGTVLCLGGNRLSRAAVPVSLGVAVVVTVLTAVVAVVRPGITVPFIQGAGFGLAVDSLSAVVLPSVAVVALLVLVFAAAKDITPEVAPRARFNGLMLIFVASVIVTVTATTLPALLFSWELMGAMSYALIGFQWQDSDRVSAGLTAFLTTRGADLGLYAAAGAALAAGTGLSLTDLASAPEGWRHIIAAGILVAALGKAAQLPFSFWLSRAMEGPSPVSALLHSAAMVAMGGYLLLRLAPLLEVTGWAASTAAWVGALTAMALGAVAVAQKDLKQLLAASTAAQLGFVVLGAGLGATAGGTAHLISHAATKALLFLVAGAWLSALGTKKLAALRGAGRQWPLIGVAFTVGTLSLAGVAPLSLWATKDEVLAAALEESPALYMVGLAASLLSAAYAGKALIIVWRRPVTTTASGYDTEEHGTRHIGVWERVPLIILAGGAATLGVLALPPVGKVLRIALGDQDSPTAQWWELALSAVLAIVVLALIARFGVREPSWAAGWLGLERAAHALTVRPVLALAGALARFDDRVVDRGVWSGAAYVAGTARGAARFDDERIDGTVGAISRGGLSLAATGARADAKGVDAAVEATGRGARRLGALARRPQTGQVHHYYAQAAVVLAAALVVLLLVR</sequence>
<reference evidence="6 7" key="1">
    <citation type="submission" date="2019-04" db="EMBL/GenBank/DDBJ databases">
        <authorList>
            <person name="Liu Q."/>
            <person name="Xin Y.-H."/>
        </authorList>
    </citation>
    <scope>NUCLEOTIDE SEQUENCE [LARGE SCALE GENOMIC DNA]</scope>
    <source>
        <strain evidence="6 7">AM23</strain>
    </source>
</reference>
<dbReference type="GO" id="GO:0015990">
    <property type="term" value="P:electron transport coupled proton transport"/>
    <property type="evidence" value="ECO:0007669"/>
    <property type="project" value="TreeGrafter"/>
</dbReference>
<dbReference type="EMBL" id="SSWH01000017">
    <property type="protein sequence ID" value="THJ64810.1"/>
    <property type="molecule type" value="Genomic_DNA"/>
</dbReference>
<proteinExistence type="predicted"/>
<dbReference type="GO" id="GO:0042773">
    <property type="term" value="P:ATP synthesis coupled electron transport"/>
    <property type="evidence" value="ECO:0007669"/>
    <property type="project" value="InterPro"/>
</dbReference>
<dbReference type="GO" id="GO:0008137">
    <property type="term" value="F:NADH dehydrogenase (ubiquinone) activity"/>
    <property type="evidence" value="ECO:0007669"/>
    <property type="project" value="InterPro"/>
</dbReference>
<keyword evidence="2 5" id="KW-0812">Transmembrane</keyword>
<comment type="subcellular location">
    <subcellularLocation>
        <location evidence="1">Endomembrane system</location>
        <topology evidence="1">Multi-pass membrane protein</topology>
    </subcellularLocation>
    <subcellularLocation>
        <location evidence="5">Membrane</location>
        <topology evidence="5">Multi-pass membrane protein</topology>
    </subcellularLocation>
</comment>
<evidence type="ECO:0000256" key="1">
    <source>
        <dbReference type="ARBA" id="ARBA00004127"/>
    </source>
</evidence>
<keyword evidence="7" id="KW-1185">Reference proteome</keyword>
<dbReference type="InterPro" id="IPR003945">
    <property type="entry name" value="NU5C-like"/>
</dbReference>
<dbReference type="AlphaFoldDB" id="A0A4S5E0K5"/>
<dbReference type="RefSeq" id="WP_136455680.1">
    <property type="nucleotide sequence ID" value="NZ_SSWH01000017.1"/>
</dbReference>
<dbReference type="InterPro" id="IPR001750">
    <property type="entry name" value="ND/Mrp_TM"/>
</dbReference>
<evidence type="ECO:0000256" key="3">
    <source>
        <dbReference type="ARBA" id="ARBA00022989"/>
    </source>
</evidence>
<dbReference type="Proteomes" id="UP000305233">
    <property type="component" value="Unassembled WGS sequence"/>
</dbReference>
<evidence type="ECO:0000256" key="2">
    <source>
        <dbReference type="ARBA" id="ARBA00022692"/>
    </source>
</evidence>
<dbReference type="PRINTS" id="PR01434">
    <property type="entry name" value="NADHDHGNASE5"/>
</dbReference>
<organism evidence="6 7">
    <name type="scientific">Arthrobacter echini</name>
    <dbReference type="NCBI Taxonomy" id="1529066"/>
    <lineage>
        <taxon>Bacteria</taxon>
        <taxon>Bacillati</taxon>
        <taxon>Actinomycetota</taxon>
        <taxon>Actinomycetes</taxon>
        <taxon>Micrococcales</taxon>
        <taxon>Micrococcaceae</taxon>
        <taxon>Arthrobacter</taxon>
    </lineage>
</organism>